<feature type="non-terminal residue" evidence="2">
    <location>
        <position position="1"/>
    </location>
</feature>
<protein>
    <submittedName>
        <fullName evidence="2">Uncharacterized protein</fullName>
    </submittedName>
</protein>
<reference evidence="2" key="1">
    <citation type="submission" date="2021-01" db="EMBL/GenBank/DDBJ databases">
        <authorList>
            <person name="Kaushik A."/>
        </authorList>
    </citation>
    <scope>NUCLEOTIDE SEQUENCE</scope>
    <source>
        <strain evidence="2">AG5</strain>
    </source>
</reference>
<dbReference type="AlphaFoldDB" id="A0A8H3E9J1"/>
<evidence type="ECO:0000313" key="3">
    <source>
        <dbReference type="Proteomes" id="UP000663827"/>
    </source>
</evidence>
<feature type="region of interest" description="Disordered" evidence="1">
    <location>
        <begin position="1"/>
        <end position="25"/>
    </location>
</feature>
<evidence type="ECO:0000313" key="2">
    <source>
        <dbReference type="EMBL" id="CAE7217792.1"/>
    </source>
</evidence>
<sequence length="689" mass="78299">TTDSRTSPAIGVVDPSSRSLKRQQPSGFRPLSFTKIKARAAASAGVRFAAGICAVPIVGGVLGNVCESYKEYENMGSNRHELADLGQNLQGLSDMLNSERRLLNTDQGYATFARSVEGLHDRVRVEIQAGLMRRLETATRLDKFNKELQDLLADAINAGHIVQKRNDFNNAIPSLKLVDESNGLVFGDLLSAERLDKAVFEIGPGIRVATHQAMYNDVPVEIKDYYDTRGNDYIIETLTGIVDDYHQRGVKLSGRLLPKLHGGFVHEDDTGCLHVCLVLSPDEGTPWVQLVKAKQSIELLCQVAEKTAVAIGELKQKKQIINFEEVRVRQDGTLLLVPHIEGELPLIDEEVFNLPSITKCEESELDWPFKDLCLLLHESSKQGLVRPAVEALREHIGPWDQIAVWRVADGIKLRPPPKSKIFGGYPPRHWTINPGWIVSSVRQDNPEFVECVARLPESVMDEYERQYLTSFMITDATAFQGKEGINYFKQGTGGNWFLPAQHEDWECFPLEPWQGVNYIQLWYESVRLEMVGWHEWRDELQHTAQGKSRRANDLRVVSRTDVLIKINNTDIPELGTRPIYFYRRKPTADLELGADTSPQQYWGFFSFNQDPLGPTGLTIRRSGPHQWERIVSESLPPDSPEYQHSHKEIEIEIEYVRMCDDWSFKANRMRYERTHNRNSTEGLRGRVRS</sequence>
<dbReference type="Proteomes" id="UP000663827">
    <property type="component" value="Unassembled WGS sequence"/>
</dbReference>
<name>A0A8H3E9J1_9AGAM</name>
<evidence type="ECO:0000256" key="1">
    <source>
        <dbReference type="SAM" id="MobiDB-lite"/>
    </source>
</evidence>
<dbReference type="EMBL" id="CAJNJQ010005311">
    <property type="protein sequence ID" value="CAE7217792.1"/>
    <property type="molecule type" value="Genomic_DNA"/>
</dbReference>
<feature type="compositionally biased region" description="Polar residues" evidence="1">
    <location>
        <begin position="16"/>
        <end position="25"/>
    </location>
</feature>
<accession>A0A8H3E9J1</accession>
<comment type="caution">
    <text evidence="2">The sequence shown here is derived from an EMBL/GenBank/DDBJ whole genome shotgun (WGS) entry which is preliminary data.</text>
</comment>
<proteinExistence type="predicted"/>
<gene>
    <name evidence="2" type="ORF">RDB_LOCUS162568</name>
</gene>
<organism evidence="2 3">
    <name type="scientific">Rhizoctonia solani</name>
    <dbReference type="NCBI Taxonomy" id="456999"/>
    <lineage>
        <taxon>Eukaryota</taxon>
        <taxon>Fungi</taxon>
        <taxon>Dikarya</taxon>
        <taxon>Basidiomycota</taxon>
        <taxon>Agaricomycotina</taxon>
        <taxon>Agaricomycetes</taxon>
        <taxon>Cantharellales</taxon>
        <taxon>Ceratobasidiaceae</taxon>
        <taxon>Rhizoctonia</taxon>
    </lineage>
</organism>